<organism evidence="1 2">
    <name type="scientific">Pararge aegeria aegeria</name>
    <dbReference type="NCBI Taxonomy" id="348720"/>
    <lineage>
        <taxon>Eukaryota</taxon>
        <taxon>Metazoa</taxon>
        <taxon>Ecdysozoa</taxon>
        <taxon>Arthropoda</taxon>
        <taxon>Hexapoda</taxon>
        <taxon>Insecta</taxon>
        <taxon>Pterygota</taxon>
        <taxon>Neoptera</taxon>
        <taxon>Endopterygota</taxon>
        <taxon>Lepidoptera</taxon>
        <taxon>Glossata</taxon>
        <taxon>Ditrysia</taxon>
        <taxon>Papilionoidea</taxon>
        <taxon>Nymphalidae</taxon>
        <taxon>Satyrinae</taxon>
        <taxon>Satyrini</taxon>
        <taxon>Parargina</taxon>
        <taxon>Pararge</taxon>
    </lineage>
</organism>
<accession>A0A8S4QP86</accession>
<evidence type="ECO:0000313" key="2">
    <source>
        <dbReference type="Proteomes" id="UP000838756"/>
    </source>
</evidence>
<keyword evidence="2" id="KW-1185">Reference proteome</keyword>
<comment type="caution">
    <text evidence="1">The sequence shown here is derived from an EMBL/GenBank/DDBJ whole genome shotgun (WGS) entry which is preliminary data.</text>
</comment>
<gene>
    <name evidence="1" type="primary">jg11287</name>
    <name evidence="1" type="ORF">PAEG_LOCUS3710</name>
</gene>
<dbReference type="EMBL" id="CAKXAJ010012073">
    <property type="protein sequence ID" value="CAH2215579.1"/>
    <property type="molecule type" value="Genomic_DNA"/>
</dbReference>
<evidence type="ECO:0000313" key="1">
    <source>
        <dbReference type="EMBL" id="CAH2215579.1"/>
    </source>
</evidence>
<reference evidence="1" key="1">
    <citation type="submission" date="2022-03" db="EMBL/GenBank/DDBJ databases">
        <authorList>
            <person name="Lindestad O."/>
        </authorList>
    </citation>
    <scope>NUCLEOTIDE SEQUENCE</scope>
</reference>
<protein>
    <submittedName>
        <fullName evidence="1">Jg11287 protein</fullName>
    </submittedName>
</protein>
<sequence>DCAITAAEASVACIESIHRDQGIQMI</sequence>
<feature type="non-terminal residue" evidence="1">
    <location>
        <position position="1"/>
    </location>
</feature>
<dbReference type="Proteomes" id="UP000838756">
    <property type="component" value="Unassembled WGS sequence"/>
</dbReference>
<proteinExistence type="predicted"/>
<name>A0A8S4QP86_9NEOP</name>
<dbReference type="AlphaFoldDB" id="A0A8S4QP86"/>